<dbReference type="SUPFAM" id="SSF53756">
    <property type="entry name" value="UDP-Glycosyltransferase/glycogen phosphorylase"/>
    <property type="match status" value="1"/>
</dbReference>
<keyword evidence="4" id="KW-0808">Transferase</keyword>
<dbReference type="SUPFAM" id="SSF53448">
    <property type="entry name" value="Nucleotide-diphospho-sugar transferases"/>
    <property type="match status" value="1"/>
</dbReference>
<evidence type="ECO:0000313" key="7">
    <source>
        <dbReference type="Proteomes" id="UP000515871"/>
    </source>
</evidence>
<comment type="pathway">
    <text evidence="1">Cell wall biogenesis; cell wall polysaccharide biosynthesis.</text>
</comment>
<gene>
    <name evidence="6" type="ORF">H9L21_03280</name>
</gene>
<dbReference type="EMBL" id="CP060587">
    <property type="protein sequence ID" value="QNL94986.1"/>
    <property type="molecule type" value="Genomic_DNA"/>
</dbReference>
<keyword evidence="7" id="KW-1185">Reference proteome</keyword>
<evidence type="ECO:0000313" key="6">
    <source>
        <dbReference type="EMBL" id="QNL94986.1"/>
    </source>
</evidence>
<dbReference type="Pfam" id="PF13632">
    <property type="entry name" value="Glyco_trans_2_3"/>
    <property type="match status" value="1"/>
</dbReference>
<dbReference type="Pfam" id="PF13692">
    <property type="entry name" value="Glyco_trans_1_4"/>
    <property type="match status" value="1"/>
</dbReference>
<keyword evidence="3" id="KW-0328">Glycosyltransferase</keyword>
<name>A0ABX6SV81_9ACTN</name>
<dbReference type="PANTHER" id="PTHR43179">
    <property type="entry name" value="RHAMNOSYLTRANSFERASE WBBL"/>
    <property type="match status" value="1"/>
</dbReference>
<dbReference type="Gene3D" id="3.90.550.10">
    <property type="entry name" value="Spore Coat Polysaccharide Biosynthesis Protein SpsA, Chain A"/>
    <property type="match status" value="1"/>
</dbReference>
<accession>A0ABX6SV81</accession>
<sequence>MVDGAPQEELADGNHARLGVVVVNYGSSGLLRENLARIPFDAGCVVVVVDNFSSVTERSTVRGLVGEQGWVGVYPEGNLGFGGGCNVGVAQALERGACRVLLLNPDATIDLGSVAALESVVAARPRTLAAPTILNGVGAVWSAGSDLLLDTGDMRSWGRRVPGERHLPWLSGACLMFSAELWREIGGFDEDYFLYWEDVDLSAKVLAAGGDLELVAGATAIHDEGGTHQLESRSRAKSSLYYYFNTRNRLLFARKHLEDEDFRRWRRRSWAAARSILLRGGRRQIIRPDRTVWPVLRGTLAGWRAARTTGALAPRVRVYEGLRTAHLERFHVLEPASVLYGGRNYDFAEELLGGLDVRRFSGTRSLVLQLLRADVRQLEVNEPLMLSAVKNSLAAALAVRLRGLITGRHVRVVSYAIGNEDPFASPSPRLASWWRRWVYRSMVNLLMRRVDRLAVGTPGAMAQYAPYRMRRSAQSRLIPALPEPCGACSLGGPRSAVVFLGAFDERKGLRQLIEAWPLIRTGSPGTPLHILGKGELRGLAEFAVAGWDEATIQVDPSREEIHRVLASAAVLVLLSQPTPTWREQVGLPIVEALAHGCEIVATSETGISPWLTEHGHQVVDAHGAGPEDVAAAVRRALEADRKAGDVLQDLPAVDGRLAADRWMFGD</sequence>
<evidence type="ECO:0000259" key="5">
    <source>
        <dbReference type="Pfam" id="PF13632"/>
    </source>
</evidence>
<protein>
    <submittedName>
        <fullName evidence="6">Glycosyltransferase</fullName>
    </submittedName>
</protein>
<dbReference type="Gene3D" id="3.40.50.2000">
    <property type="entry name" value="Glycogen Phosphorylase B"/>
    <property type="match status" value="2"/>
</dbReference>
<dbReference type="RefSeq" id="WP_154595706.1">
    <property type="nucleotide sequence ID" value="NZ_CP060587.1"/>
</dbReference>
<dbReference type="InterPro" id="IPR001173">
    <property type="entry name" value="Glyco_trans_2-like"/>
</dbReference>
<evidence type="ECO:0000256" key="4">
    <source>
        <dbReference type="ARBA" id="ARBA00022679"/>
    </source>
</evidence>
<evidence type="ECO:0000256" key="3">
    <source>
        <dbReference type="ARBA" id="ARBA00022676"/>
    </source>
</evidence>
<comment type="similarity">
    <text evidence="2">Belongs to the glycosyltransferase 2 family.</text>
</comment>
<feature type="domain" description="Glycosyltransferase 2-like" evidence="5">
    <location>
        <begin position="101"/>
        <end position="225"/>
    </location>
</feature>
<evidence type="ECO:0000256" key="2">
    <source>
        <dbReference type="ARBA" id="ARBA00006739"/>
    </source>
</evidence>
<organism evidence="6 7">
    <name type="scientific">Aeromicrobium senzhongii</name>
    <dbReference type="NCBI Taxonomy" id="2663859"/>
    <lineage>
        <taxon>Bacteria</taxon>
        <taxon>Bacillati</taxon>
        <taxon>Actinomycetota</taxon>
        <taxon>Actinomycetes</taxon>
        <taxon>Propionibacteriales</taxon>
        <taxon>Nocardioidaceae</taxon>
        <taxon>Aeromicrobium</taxon>
    </lineage>
</organism>
<proteinExistence type="inferred from homology"/>
<dbReference type="InterPro" id="IPR029044">
    <property type="entry name" value="Nucleotide-diphossugar_trans"/>
</dbReference>
<dbReference type="Proteomes" id="UP000515871">
    <property type="component" value="Chromosome"/>
</dbReference>
<reference evidence="6 7" key="1">
    <citation type="submission" date="2020-08" db="EMBL/GenBank/DDBJ databases">
        <title>Novel species in genus Aeromicrobium.</title>
        <authorList>
            <person name="Zhang G."/>
        </authorList>
    </citation>
    <scope>NUCLEOTIDE SEQUENCE [LARGE SCALE GENOMIC DNA]</scope>
    <source>
        <strain evidence="7">zg-629</strain>
    </source>
</reference>
<evidence type="ECO:0000256" key="1">
    <source>
        <dbReference type="ARBA" id="ARBA00004776"/>
    </source>
</evidence>
<dbReference type="PANTHER" id="PTHR43179:SF12">
    <property type="entry name" value="GALACTOFURANOSYLTRANSFERASE GLFT2"/>
    <property type="match status" value="1"/>
</dbReference>